<gene>
    <name evidence="2" type="ORF">DID88_004937</name>
</gene>
<feature type="compositionally biased region" description="Basic and acidic residues" evidence="1">
    <location>
        <begin position="14"/>
        <end position="23"/>
    </location>
</feature>
<comment type="caution">
    <text evidence="2">The sequence shown here is derived from an EMBL/GenBank/DDBJ whole genome shotgun (WGS) entry which is preliminary data.</text>
</comment>
<dbReference type="Proteomes" id="UP000249056">
    <property type="component" value="Unassembled WGS sequence"/>
</dbReference>
<organism evidence="2 3">
    <name type="scientific">Monilinia fructigena</name>
    <dbReference type="NCBI Taxonomy" id="38457"/>
    <lineage>
        <taxon>Eukaryota</taxon>
        <taxon>Fungi</taxon>
        <taxon>Dikarya</taxon>
        <taxon>Ascomycota</taxon>
        <taxon>Pezizomycotina</taxon>
        <taxon>Leotiomycetes</taxon>
        <taxon>Helotiales</taxon>
        <taxon>Sclerotiniaceae</taxon>
        <taxon>Monilinia</taxon>
    </lineage>
</organism>
<feature type="compositionally biased region" description="Acidic residues" evidence="1">
    <location>
        <begin position="24"/>
        <end position="39"/>
    </location>
</feature>
<evidence type="ECO:0000313" key="2">
    <source>
        <dbReference type="EMBL" id="RAL62371.1"/>
    </source>
</evidence>
<dbReference type="AlphaFoldDB" id="A0A395IQG6"/>
<proteinExistence type="predicted"/>
<sequence>MEEEMRLSVLRHKKAEEDGAMKLEEEEEDEAMKVEEEDEGMKVEEEVVEQNALNGAPFDLEDSMPLANPYSNC</sequence>
<feature type="region of interest" description="Disordered" evidence="1">
    <location>
        <begin position="54"/>
        <end position="73"/>
    </location>
</feature>
<protein>
    <submittedName>
        <fullName evidence="2">Uncharacterized protein</fullName>
    </submittedName>
</protein>
<accession>A0A395IQG6</accession>
<dbReference type="EMBL" id="QKRW01000025">
    <property type="protein sequence ID" value="RAL62371.1"/>
    <property type="molecule type" value="Genomic_DNA"/>
</dbReference>
<evidence type="ECO:0000256" key="1">
    <source>
        <dbReference type="SAM" id="MobiDB-lite"/>
    </source>
</evidence>
<reference evidence="2 3" key="1">
    <citation type="submission" date="2018-06" db="EMBL/GenBank/DDBJ databases">
        <title>Genome Sequence of the Brown Rot Fungal Pathogen Monilinia fructigena.</title>
        <authorList>
            <person name="Landi L."/>
            <person name="De Miccolis Angelini R.M."/>
            <person name="Pollastro S."/>
            <person name="Abate D."/>
            <person name="Faretra F."/>
            <person name="Romanazzi G."/>
        </authorList>
    </citation>
    <scope>NUCLEOTIDE SEQUENCE [LARGE SCALE GENOMIC DNA]</scope>
    <source>
        <strain evidence="2 3">Mfrg269</strain>
    </source>
</reference>
<keyword evidence="3" id="KW-1185">Reference proteome</keyword>
<feature type="region of interest" description="Disordered" evidence="1">
    <location>
        <begin position="1"/>
        <end position="44"/>
    </location>
</feature>
<name>A0A395IQG6_9HELO</name>
<evidence type="ECO:0000313" key="3">
    <source>
        <dbReference type="Proteomes" id="UP000249056"/>
    </source>
</evidence>